<keyword evidence="3" id="KW-1185">Reference proteome</keyword>
<evidence type="ECO:0000256" key="1">
    <source>
        <dbReference type="SAM" id="MobiDB-lite"/>
    </source>
</evidence>
<evidence type="ECO:0000313" key="3">
    <source>
        <dbReference type="Proteomes" id="UP000832011"/>
    </source>
</evidence>
<dbReference type="Proteomes" id="UP000832011">
    <property type="component" value="Chromosome"/>
</dbReference>
<protein>
    <recommendedName>
        <fullName evidence="4">DUF883 domain-containing protein</fullName>
    </recommendedName>
</protein>
<sequence length="88" mass="9108">MSKLASLIKMVGRNPESKAAALATAATTGITIAKFLGKRSIYGAIAGVGVSLLAKKLMEKQAGHTAAKDDIIEHAPLQPDPNAPKRGE</sequence>
<name>A0ABY4EBE8_9NEIS</name>
<organism evidence="2 3">
    <name type="scientific">Vitreoscilla massiliensis</name>
    <dbReference type="NCBI Taxonomy" id="1689272"/>
    <lineage>
        <taxon>Bacteria</taxon>
        <taxon>Pseudomonadati</taxon>
        <taxon>Pseudomonadota</taxon>
        <taxon>Betaproteobacteria</taxon>
        <taxon>Neisseriales</taxon>
        <taxon>Neisseriaceae</taxon>
        <taxon>Vitreoscilla</taxon>
    </lineage>
</organism>
<evidence type="ECO:0008006" key="4">
    <source>
        <dbReference type="Google" id="ProtNLM"/>
    </source>
</evidence>
<dbReference type="RefSeq" id="WP_058305038.1">
    <property type="nucleotide sequence ID" value="NZ_CABKVG010000005.1"/>
</dbReference>
<accession>A0ABY4EBE8</accession>
<gene>
    <name evidence="2" type="ORF">LVJ82_07050</name>
</gene>
<feature type="region of interest" description="Disordered" evidence="1">
    <location>
        <begin position="65"/>
        <end position="88"/>
    </location>
</feature>
<proteinExistence type="predicted"/>
<reference evidence="2 3" key="1">
    <citation type="journal article" date="2022" name="Res Sq">
        <title>Evolution of multicellular longitudinally dividing oral cavity symbionts (Neisseriaceae).</title>
        <authorList>
            <person name="Nyongesa S."/>
            <person name="Weber P."/>
            <person name="Bernet E."/>
            <person name="Pullido F."/>
            <person name="Nieckarz M."/>
            <person name="Delaby M."/>
            <person name="Nieves C."/>
            <person name="Viehboeck T."/>
            <person name="Krause N."/>
            <person name="Rivera-Millot A."/>
            <person name="Nakamura A."/>
            <person name="Vischer N."/>
            <person name="VanNieuwenhze M."/>
            <person name="Brun Y."/>
            <person name="Cava F."/>
            <person name="Bulgheresi S."/>
            <person name="Veyrier F."/>
        </authorList>
    </citation>
    <scope>NUCLEOTIDE SEQUENCE [LARGE SCALE GENOMIC DNA]</scope>
    <source>
        <strain evidence="2 3">SN4</strain>
    </source>
</reference>
<dbReference type="EMBL" id="CP091511">
    <property type="protein sequence ID" value="UOO90717.1"/>
    <property type="molecule type" value="Genomic_DNA"/>
</dbReference>
<evidence type="ECO:0000313" key="2">
    <source>
        <dbReference type="EMBL" id="UOO90717.1"/>
    </source>
</evidence>